<evidence type="ECO:0000256" key="6">
    <source>
        <dbReference type="ARBA" id="ARBA00022989"/>
    </source>
</evidence>
<feature type="transmembrane region" description="Helical" evidence="8">
    <location>
        <begin position="134"/>
        <end position="160"/>
    </location>
</feature>
<feature type="transmembrane region" description="Helical" evidence="8">
    <location>
        <begin position="233"/>
        <end position="251"/>
    </location>
</feature>
<accession>M5RF33</accession>
<evidence type="ECO:0000313" key="10">
    <source>
        <dbReference type="Proteomes" id="UP000011991"/>
    </source>
</evidence>
<comment type="caution">
    <text evidence="9">The sequence shown here is derived from an EMBL/GenBank/DDBJ whole genome shotgun (WGS) entry which is preliminary data.</text>
</comment>
<keyword evidence="6 8" id="KW-1133">Transmembrane helix</keyword>
<name>M5RF33_9BACT</name>
<dbReference type="OrthoDB" id="8478406at2"/>
<evidence type="ECO:0000256" key="4">
    <source>
        <dbReference type="ARBA" id="ARBA00022475"/>
    </source>
</evidence>
<evidence type="ECO:0000256" key="1">
    <source>
        <dbReference type="ARBA" id="ARBA00004651"/>
    </source>
</evidence>
<evidence type="ECO:0000256" key="3">
    <source>
        <dbReference type="ARBA" id="ARBA00022448"/>
    </source>
</evidence>
<protein>
    <recommendedName>
        <fullName evidence="8">Probable membrane transporter protein</fullName>
    </recommendedName>
</protein>
<feature type="transmembrane region" description="Helical" evidence="8">
    <location>
        <begin position="79"/>
        <end position="96"/>
    </location>
</feature>
<dbReference type="Pfam" id="PF01925">
    <property type="entry name" value="TauE"/>
    <property type="match status" value="1"/>
</dbReference>
<dbReference type="InterPro" id="IPR052017">
    <property type="entry name" value="TSUP"/>
</dbReference>
<evidence type="ECO:0000256" key="5">
    <source>
        <dbReference type="ARBA" id="ARBA00022692"/>
    </source>
</evidence>
<dbReference type="PATRIC" id="fig|1265738.3.peg.5022"/>
<dbReference type="InterPro" id="IPR002781">
    <property type="entry name" value="TM_pro_TauE-like"/>
</dbReference>
<feature type="transmembrane region" description="Helical" evidence="8">
    <location>
        <begin position="172"/>
        <end position="191"/>
    </location>
</feature>
<evidence type="ECO:0000313" key="9">
    <source>
        <dbReference type="EMBL" id="EMI18083.1"/>
    </source>
</evidence>
<dbReference type="RefSeq" id="WP_008702041.1">
    <property type="nucleotide sequence ID" value="NZ_ANOG01000707.1"/>
</dbReference>
<keyword evidence="10" id="KW-1185">Reference proteome</keyword>
<reference evidence="9 10" key="1">
    <citation type="journal article" date="2013" name="Mar. Genomics">
        <title>Expression of sulfatases in Rhodopirellula baltica and the diversity of sulfatases in the genus Rhodopirellula.</title>
        <authorList>
            <person name="Wegner C.E."/>
            <person name="Richter-Heitmann T."/>
            <person name="Klindworth A."/>
            <person name="Klockow C."/>
            <person name="Richter M."/>
            <person name="Achstetter T."/>
            <person name="Glockner F.O."/>
            <person name="Harder J."/>
        </authorList>
    </citation>
    <scope>NUCLEOTIDE SEQUENCE [LARGE SCALE GENOMIC DNA]</scope>
    <source>
        <strain evidence="9 10">SM1</strain>
    </source>
</reference>
<keyword evidence="5 8" id="KW-0812">Transmembrane</keyword>
<comment type="subcellular location">
    <subcellularLocation>
        <location evidence="1 8">Cell membrane</location>
        <topology evidence="1 8">Multi-pass membrane protein</topology>
    </subcellularLocation>
</comment>
<evidence type="ECO:0000256" key="7">
    <source>
        <dbReference type="ARBA" id="ARBA00023136"/>
    </source>
</evidence>
<feature type="transmembrane region" description="Helical" evidence="8">
    <location>
        <begin position="12"/>
        <end position="38"/>
    </location>
</feature>
<dbReference type="EMBL" id="ANOG01000707">
    <property type="protein sequence ID" value="EMI18083.1"/>
    <property type="molecule type" value="Genomic_DNA"/>
</dbReference>
<evidence type="ECO:0000256" key="2">
    <source>
        <dbReference type="ARBA" id="ARBA00009142"/>
    </source>
</evidence>
<keyword evidence="4 8" id="KW-1003">Cell membrane</keyword>
<feature type="transmembrane region" description="Helical" evidence="8">
    <location>
        <begin position="197"/>
        <end position="221"/>
    </location>
</feature>
<gene>
    <name evidence="9" type="ORF">RMSM_04994</name>
</gene>
<feature type="transmembrane region" description="Helical" evidence="8">
    <location>
        <begin position="103"/>
        <end position="122"/>
    </location>
</feature>
<dbReference type="PANTHER" id="PTHR30269:SF37">
    <property type="entry name" value="MEMBRANE TRANSPORTER PROTEIN"/>
    <property type="match status" value="1"/>
</dbReference>
<organism evidence="9 10">
    <name type="scientific">Rhodopirellula maiorica SM1</name>
    <dbReference type="NCBI Taxonomy" id="1265738"/>
    <lineage>
        <taxon>Bacteria</taxon>
        <taxon>Pseudomonadati</taxon>
        <taxon>Planctomycetota</taxon>
        <taxon>Planctomycetia</taxon>
        <taxon>Pirellulales</taxon>
        <taxon>Pirellulaceae</taxon>
        <taxon>Novipirellula</taxon>
    </lineage>
</organism>
<comment type="similarity">
    <text evidence="2 8">Belongs to the 4-toluene sulfonate uptake permease (TSUP) (TC 2.A.102) family.</text>
</comment>
<dbReference type="AlphaFoldDB" id="M5RF33"/>
<sequence>MINEIVSILPFALILCIGIFVQSAAGFAAGLLIVPALMWCGYSIPEAQTSLLVATIPQNLWGVWTLRDAISFSKLKVPGITRLVFLPIGIAVLRTLESYSVITLRQVVGGVVLAVTIAMMVLSPRPRTSLHRGWAFLAFPLSGFLQGLVGMGGPALVFWVQAHDWDTRRIRGFLFGMFLISMFPAIGLLYYTFGARIIRPGLLAAAMTPLLLLVTFAGLRFGNWLGRARLRRITLGILFVMGIAGLAAPWLSGR</sequence>
<keyword evidence="7 8" id="KW-0472">Membrane</keyword>
<dbReference type="Proteomes" id="UP000011991">
    <property type="component" value="Unassembled WGS sequence"/>
</dbReference>
<evidence type="ECO:0000256" key="8">
    <source>
        <dbReference type="RuleBase" id="RU363041"/>
    </source>
</evidence>
<dbReference type="GO" id="GO:0005886">
    <property type="term" value="C:plasma membrane"/>
    <property type="evidence" value="ECO:0007669"/>
    <property type="project" value="UniProtKB-SubCell"/>
</dbReference>
<dbReference type="PANTHER" id="PTHR30269">
    <property type="entry name" value="TRANSMEMBRANE PROTEIN YFCA"/>
    <property type="match status" value="1"/>
</dbReference>
<keyword evidence="3" id="KW-0813">Transport</keyword>
<proteinExistence type="inferred from homology"/>